<evidence type="ECO:0000256" key="1">
    <source>
        <dbReference type="SAM" id="MobiDB-lite"/>
    </source>
</evidence>
<dbReference type="Proteomes" id="UP001055117">
    <property type="component" value="Unassembled WGS sequence"/>
</dbReference>
<keyword evidence="3" id="KW-1185">Reference proteome</keyword>
<organism evidence="2 3">
    <name type="scientific">Methylobacterium cerastii</name>
    <dbReference type="NCBI Taxonomy" id="932741"/>
    <lineage>
        <taxon>Bacteria</taxon>
        <taxon>Pseudomonadati</taxon>
        <taxon>Pseudomonadota</taxon>
        <taxon>Alphaproteobacteria</taxon>
        <taxon>Hyphomicrobiales</taxon>
        <taxon>Methylobacteriaceae</taxon>
        <taxon>Methylobacterium</taxon>
    </lineage>
</organism>
<name>A0ABQ4QFM4_9HYPH</name>
<reference evidence="2 3" key="1">
    <citation type="journal article" date="2021" name="Front. Microbiol.">
        <title>Comprehensive Comparative Genomics and Phenotyping of Methylobacterium Species.</title>
        <authorList>
            <person name="Alessa O."/>
            <person name="Ogura Y."/>
            <person name="Fujitani Y."/>
            <person name="Takami H."/>
            <person name="Hayashi T."/>
            <person name="Sahin N."/>
            <person name="Tani A."/>
        </authorList>
    </citation>
    <scope>NUCLEOTIDE SEQUENCE [LARGE SCALE GENOMIC DNA]</scope>
    <source>
        <strain evidence="2 3">DSM 23679</strain>
    </source>
</reference>
<proteinExistence type="predicted"/>
<dbReference type="RefSeq" id="WP_238272059.1">
    <property type="nucleotide sequence ID" value="NZ_BPQG01000026.1"/>
</dbReference>
<protein>
    <submittedName>
        <fullName evidence="2">Uncharacterized protein</fullName>
    </submittedName>
</protein>
<dbReference type="EMBL" id="BPQG01000026">
    <property type="protein sequence ID" value="GJD44010.1"/>
    <property type="molecule type" value="Genomic_DNA"/>
</dbReference>
<evidence type="ECO:0000313" key="2">
    <source>
        <dbReference type="EMBL" id="GJD44010.1"/>
    </source>
</evidence>
<accession>A0ABQ4QFM4</accession>
<feature type="region of interest" description="Disordered" evidence="1">
    <location>
        <begin position="1"/>
        <end position="24"/>
    </location>
</feature>
<gene>
    <name evidence="2" type="ORF">AFCDBAGC_1872</name>
</gene>
<sequence length="262" mass="29302">MNDNDPKQAAQGAGAQKVGHRSEREKRAASLLVQIGKLIGLRYGGPCNDDDAESYYNAALPYLVEIAAERRRLDRLDTTWWLRWCTPVLVPIALPDPDWLRQIQPEALRKVRASEQSAISDWRRHAASRFSDEMFGHSSRALSKLLCLRADEMRAADIRFLSPIDRAADELAAERRARDAAYRKAKRDQEGVRPRSSSMEALKPWTVIGIGRRTFYKLLKAGDLPALPDVPRGADPAPHLAAFAAAFRSRQEAPPDVLKIAA</sequence>
<dbReference type="InterPro" id="IPR013321">
    <property type="entry name" value="Arc_rbn_hlx_hlx"/>
</dbReference>
<dbReference type="Gene3D" id="1.10.1220.10">
    <property type="entry name" value="Met repressor-like"/>
    <property type="match status" value="1"/>
</dbReference>
<comment type="caution">
    <text evidence="2">The sequence shown here is derived from an EMBL/GenBank/DDBJ whole genome shotgun (WGS) entry which is preliminary data.</text>
</comment>
<evidence type="ECO:0000313" key="3">
    <source>
        <dbReference type="Proteomes" id="UP001055117"/>
    </source>
</evidence>